<protein>
    <submittedName>
        <fullName evidence="1">YlbF family regulator</fullName>
    </submittedName>
</protein>
<dbReference type="Pfam" id="PF06133">
    <property type="entry name" value="Com_YlbF"/>
    <property type="match status" value="1"/>
</dbReference>
<organism evidence="1 2">
    <name type="scientific">Romboutsia sedimentorum</name>
    <dbReference type="NCBI Taxonomy" id="1368474"/>
    <lineage>
        <taxon>Bacteria</taxon>
        <taxon>Bacillati</taxon>
        <taxon>Bacillota</taxon>
        <taxon>Clostridia</taxon>
        <taxon>Peptostreptococcales</taxon>
        <taxon>Peptostreptococcaceae</taxon>
        <taxon>Romboutsia</taxon>
    </lineage>
</organism>
<keyword evidence="2" id="KW-1185">Reference proteome</keyword>
<gene>
    <name evidence="1" type="ORF">QOZ84_06825</name>
</gene>
<accession>A0ABT7E9A0</accession>
<dbReference type="InterPro" id="IPR010368">
    <property type="entry name" value="Com_YlbF"/>
</dbReference>
<dbReference type="InterPro" id="IPR023378">
    <property type="entry name" value="YheA/YmcA-like_dom_sf"/>
</dbReference>
<comment type="caution">
    <text evidence="1">The sequence shown here is derived from an EMBL/GenBank/DDBJ whole genome shotgun (WGS) entry which is preliminary data.</text>
</comment>
<evidence type="ECO:0000313" key="2">
    <source>
        <dbReference type="Proteomes" id="UP001301012"/>
    </source>
</evidence>
<dbReference type="RefSeq" id="WP_284132206.1">
    <property type="nucleotide sequence ID" value="NZ_JASKYM010000002.1"/>
</dbReference>
<sequence length="111" mass="13152">MSVNDSAIKLANEIKNSKEYKDFRKYMKDVKNDKECEKLLKDYREIQIKIQTHTIKNVAIDKKTMNKIESTQKRVSNNKKLSNYLTSEQKFTLMMNNINKILAQAVEKDYK</sequence>
<evidence type="ECO:0000313" key="1">
    <source>
        <dbReference type="EMBL" id="MDK2563257.1"/>
    </source>
</evidence>
<dbReference type="EMBL" id="JASKYM010000002">
    <property type="protein sequence ID" value="MDK2563257.1"/>
    <property type="molecule type" value="Genomic_DNA"/>
</dbReference>
<dbReference type="Gene3D" id="1.20.1500.10">
    <property type="entry name" value="YheA/YmcA-like"/>
    <property type="match status" value="1"/>
</dbReference>
<name>A0ABT7E9A0_9FIRM</name>
<reference evidence="1 2" key="1">
    <citation type="submission" date="2023-05" db="EMBL/GenBank/DDBJ databases">
        <title>Rombocin, a short stable natural nisin variant, displays selective antimicrobial activity against Listeria monocytogenes and employs dual mode of action to kill target bacterial strains.</title>
        <authorList>
            <person name="Wambui J."/>
            <person name="Stephan R."/>
            <person name="Kuipers O.P."/>
        </authorList>
    </citation>
    <scope>NUCLEOTIDE SEQUENCE [LARGE SCALE GENOMIC DNA]</scope>
    <source>
        <strain evidence="1 2">RC002</strain>
    </source>
</reference>
<dbReference type="Proteomes" id="UP001301012">
    <property type="component" value="Unassembled WGS sequence"/>
</dbReference>
<proteinExistence type="predicted"/>
<dbReference type="SUPFAM" id="SSF158622">
    <property type="entry name" value="YheA/YmcA-like"/>
    <property type="match status" value="1"/>
</dbReference>